<dbReference type="RefSeq" id="WP_200346550.1">
    <property type="nucleotide sequence ID" value="NZ_NRSJ01000021.1"/>
</dbReference>
<evidence type="ECO:0000259" key="2">
    <source>
        <dbReference type="Pfam" id="PF00266"/>
    </source>
</evidence>
<dbReference type="Proteomes" id="UP001296776">
    <property type="component" value="Unassembled WGS sequence"/>
</dbReference>
<dbReference type="InterPro" id="IPR015421">
    <property type="entry name" value="PyrdxlP-dep_Trfase_major"/>
</dbReference>
<dbReference type="EMBL" id="NRSJ01000021">
    <property type="protein sequence ID" value="MBK1705337.1"/>
    <property type="molecule type" value="Genomic_DNA"/>
</dbReference>
<comment type="caution">
    <text evidence="3">The sequence shown here is derived from an EMBL/GenBank/DDBJ whole genome shotgun (WGS) entry which is preliminary data.</text>
</comment>
<reference evidence="3" key="2">
    <citation type="journal article" date="2020" name="Microorganisms">
        <title>Osmotic Adaptation and Compatible Solute Biosynthesis of Phototrophic Bacteria as Revealed from Genome Analyses.</title>
        <authorList>
            <person name="Imhoff J.F."/>
            <person name="Rahn T."/>
            <person name="Kunzel S."/>
            <person name="Keller A."/>
            <person name="Neulinger S.C."/>
        </authorList>
    </citation>
    <scope>NUCLEOTIDE SEQUENCE</scope>
    <source>
        <strain evidence="3">DSM 11080</strain>
    </source>
</reference>
<keyword evidence="3" id="KW-0808">Transferase</keyword>
<protein>
    <submittedName>
        <fullName evidence="3">Aminotransferase</fullName>
    </submittedName>
</protein>
<dbReference type="Gene3D" id="3.90.1150.10">
    <property type="entry name" value="Aspartate Aminotransferase, domain 1"/>
    <property type="match status" value="1"/>
</dbReference>
<dbReference type="PANTHER" id="PTHR43586:SF15">
    <property type="entry name" value="BLR3095 PROTEIN"/>
    <property type="match status" value="1"/>
</dbReference>
<evidence type="ECO:0000313" key="3">
    <source>
        <dbReference type="EMBL" id="MBK1705337.1"/>
    </source>
</evidence>
<dbReference type="GO" id="GO:0008483">
    <property type="term" value="F:transaminase activity"/>
    <property type="evidence" value="ECO:0007669"/>
    <property type="project" value="UniProtKB-KW"/>
</dbReference>
<dbReference type="InterPro" id="IPR015424">
    <property type="entry name" value="PyrdxlP-dep_Trfase"/>
</dbReference>
<dbReference type="Pfam" id="PF00266">
    <property type="entry name" value="Aminotran_5"/>
    <property type="match status" value="1"/>
</dbReference>
<dbReference type="Gene3D" id="3.40.640.10">
    <property type="entry name" value="Type I PLP-dependent aspartate aminotransferase-like (Major domain)"/>
    <property type="match status" value="1"/>
</dbReference>
<name>A0AAJ0XAY0_9GAMM</name>
<feature type="domain" description="Aminotransferase class V" evidence="2">
    <location>
        <begin position="13"/>
        <end position="343"/>
    </location>
</feature>
<dbReference type="AlphaFoldDB" id="A0AAJ0XAY0"/>
<keyword evidence="4" id="KW-1185">Reference proteome</keyword>
<dbReference type="SUPFAM" id="SSF53383">
    <property type="entry name" value="PLP-dependent transferases"/>
    <property type="match status" value="1"/>
</dbReference>
<sequence length="373" mass="41518">MHPEFALDPNLLYLNHAAIAPWPQRTVKAVTQLATESGQLGSKRYLDWLRVEQRLRERAARLLGADCADEIALLKSTSEGLSFIAQGLSWQPGENIVSIAQEFPSNRIVWEALADQGVEMRTLDLDASSAPEADLLAHCDAQTRLVAISWVQYARGRRLDIASLAHRCREQGILLCLDAIQGLGAQPFDLARSPVDFVVADGHKWLLGPEGLALFWCRPELRDQLRLTEHGWHMVEDMGAFDRTDWQPAPSARRFECGSPNMLGIHALEASLSLLEEVGLETIASAIEERTARLVELIDQAGFELLSPRETEQRAGIVTFRVPDVDQAALYQRLMAQGLMCASRGGGLRFSPHFYTPEQHLERAIALTKRALT</sequence>
<dbReference type="PANTHER" id="PTHR43586">
    <property type="entry name" value="CYSTEINE DESULFURASE"/>
    <property type="match status" value="1"/>
</dbReference>
<proteinExistence type="predicted"/>
<reference evidence="3" key="1">
    <citation type="submission" date="2017-08" db="EMBL/GenBank/DDBJ databases">
        <authorList>
            <person name="Imhoff J.F."/>
            <person name="Rahn T."/>
            <person name="Kuenzel S."/>
            <person name="Neulinger S.C."/>
        </authorList>
    </citation>
    <scope>NUCLEOTIDE SEQUENCE</scope>
    <source>
        <strain evidence="3">DSM 11080</strain>
    </source>
</reference>
<dbReference type="InterPro" id="IPR015422">
    <property type="entry name" value="PyrdxlP-dep_Trfase_small"/>
</dbReference>
<keyword evidence="3" id="KW-0032">Aminotransferase</keyword>
<dbReference type="InterPro" id="IPR000192">
    <property type="entry name" value="Aminotrans_V_dom"/>
</dbReference>
<keyword evidence="1" id="KW-0663">Pyridoxal phosphate</keyword>
<organism evidence="3 4">
    <name type="scientific">Halochromatium glycolicum</name>
    <dbReference type="NCBI Taxonomy" id="85075"/>
    <lineage>
        <taxon>Bacteria</taxon>
        <taxon>Pseudomonadati</taxon>
        <taxon>Pseudomonadota</taxon>
        <taxon>Gammaproteobacteria</taxon>
        <taxon>Chromatiales</taxon>
        <taxon>Chromatiaceae</taxon>
        <taxon>Halochromatium</taxon>
    </lineage>
</organism>
<gene>
    <name evidence="3" type="ORF">CKO40_12465</name>
</gene>
<evidence type="ECO:0000313" key="4">
    <source>
        <dbReference type="Proteomes" id="UP001296776"/>
    </source>
</evidence>
<evidence type="ECO:0000256" key="1">
    <source>
        <dbReference type="ARBA" id="ARBA00022898"/>
    </source>
</evidence>
<accession>A0AAJ0XAY0</accession>